<evidence type="ECO:0000313" key="3">
    <source>
        <dbReference type="Proteomes" id="UP000279962"/>
    </source>
</evidence>
<dbReference type="OrthoDB" id="6693528at2"/>
<evidence type="ECO:0000313" key="1">
    <source>
        <dbReference type="EMBL" id="AYO53835.1"/>
    </source>
</evidence>
<dbReference type="EMBL" id="SGSQ01000010">
    <property type="protein sequence ID" value="RZG46754.1"/>
    <property type="molecule type" value="Genomic_DNA"/>
</dbReference>
<dbReference type="KEGG" id="awu:BEN71_06620"/>
<dbReference type="Proteomes" id="UP000293863">
    <property type="component" value="Unassembled WGS sequence"/>
</dbReference>
<sequence length="93" mass="10453">MKFSFFDLSGSKIKGECILVEPSPLAKGGALHDLVANDTALEAALGEFTFYEMIDPDQIELWTKFAVDQENNVMQSDKLPNFVQIGRDWKLLD</sequence>
<evidence type="ECO:0000313" key="2">
    <source>
        <dbReference type="EMBL" id="RZG46754.1"/>
    </source>
</evidence>
<dbReference type="RefSeq" id="WP_068973958.1">
    <property type="nucleotide sequence ID" value="NZ_CP031716.1"/>
</dbReference>
<evidence type="ECO:0000313" key="4">
    <source>
        <dbReference type="Proteomes" id="UP000293863"/>
    </source>
</evidence>
<gene>
    <name evidence="1" type="ORF">CDG68_09420</name>
    <name evidence="2" type="ORF">EXU28_07960</name>
</gene>
<proteinExistence type="predicted"/>
<dbReference type="Proteomes" id="UP000279962">
    <property type="component" value="Chromosome"/>
</dbReference>
<dbReference type="EMBL" id="CP033133">
    <property type="protein sequence ID" value="AYO53835.1"/>
    <property type="molecule type" value="Genomic_DNA"/>
</dbReference>
<dbReference type="AlphaFoldDB" id="A0A385C208"/>
<keyword evidence="4" id="KW-1185">Reference proteome</keyword>
<reference evidence="1 3" key="1">
    <citation type="submission" date="2018-10" db="EMBL/GenBank/DDBJ databases">
        <title>The complete genome of Acinetobacter wuhouensis strain WCHAW010062.</title>
        <authorList>
            <person name="Hu Y."/>
            <person name="Long H."/>
            <person name="Feng Y."/>
            <person name="Zong Z."/>
        </authorList>
    </citation>
    <scope>NUCLEOTIDE SEQUENCE [LARGE SCALE GENOMIC DNA]</scope>
    <source>
        <strain evidence="1 3">WCHAW010062</strain>
    </source>
</reference>
<accession>A0A385C208</accession>
<reference evidence="2 4" key="2">
    <citation type="submission" date="2019-02" db="EMBL/GenBank/DDBJ databases">
        <title>The Batch Genome Submission of Acinetobacter spp. strains.</title>
        <authorList>
            <person name="Qin J."/>
            <person name="Hu Y."/>
            <person name="Ye H."/>
            <person name="Wei L."/>
            <person name="Feng Y."/>
            <person name="Zong Z."/>
        </authorList>
    </citation>
    <scope>NUCLEOTIDE SEQUENCE [LARGE SCALE GENOMIC DNA]</scope>
    <source>
        <strain evidence="2 4">WCHAW060049</strain>
    </source>
</reference>
<organism evidence="2 4">
    <name type="scientific">Acinetobacter wuhouensis</name>
    <dbReference type="NCBI Taxonomy" id="1879050"/>
    <lineage>
        <taxon>Bacteria</taxon>
        <taxon>Pseudomonadati</taxon>
        <taxon>Pseudomonadota</taxon>
        <taxon>Gammaproteobacteria</taxon>
        <taxon>Moraxellales</taxon>
        <taxon>Moraxellaceae</taxon>
        <taxon>Acinetobacter</taxon>
    </lineage>
</organism>
<protein>
    <submittedName>
        <fullName evidence="2">Uncharacterized protein</fullName>
    </submittedName>
</protein>
<name>A0A385C208_9GAMM</name>